<accession>A0A6D2HRT6</accession>
<protein>
    <submittedName>
        <fullName evidence="2">Uncharacterized protein</fullName>
    </submittedName>
</protein>
<feature type="compositionally biased region" description="Polar residues" evidence="1">
    <location>
        <begin position="139"/>
        <end position="154"/>
    </location>
</feature>
<proteinExistence type="predicted"/>
<evidence type="ECO:0000256" key="1">
    <source>
        <dbReference type="SAM" id="MobiDB-lite"/>
    </source>
</evidence>
<feature type="compositionally biased region" description="Basic and acidic residues" evidence="1">
    <location>
        <begin position="122"/>
        <end position="132"/>
    </location>
</feature>
<keyword evidence="3" id="KW-1185">Reference proteome</keyword>
<organism evidence="2 3">
    <name type="scientific">Microthlaspi erraticum</name>
    <dbReference type="NCBI Taxonomy" id="1685480"/>
    <lineage>
        <taxon>Eukaryota</taxon>
        <taxon>Viridiplantae</taxon>
        <taxon>Streptophyta</taxon>
        <taxon>Embryophyta</taxon>
        <taxon>Tracheophyta</taxon>
        <taxon>Spermatophyta</taxon>
        <taxon>Magnoliopsida</taxon>
        <taxon>eudicotyledons</taxon>
        <taxon>Gunneridae</taxon>
        <taxon>Pentapetalae</taxon>
        <taxon>rosids</taxon>
        <taxon>malvids</taxon>
        <taxon>Brassicales</taxon>
        <taxon>Brassicaceae</taxon>
        <taxon>Coluteocarpeae</taxon>
        <taxon>Microthlaspi</taxon>
    </lineage>
</organism>
<gene>
    <name evidence="2" type="ORF">MERR_LOCUS6080</name>
</gene>
<reference evidence="2" key="1">
    <citation type="submission" date="2020-01" db="EMBL/GenBank/DDBJ databases">
        <authorList>
            <person name="Mishra B."/>
        </authorList>
    </citation>
    <scope>NUCLEOTIDE SEQUENCE [LARGE SCALE GENOMIC DNA]</scope>
</reference>
<dbReference type="Proteomes" id="UP000467841">
    <property type="component" value="Unassembled WGS sequence"/>
</dbReference>
<comment type="caution">
    <text evidence="2">The sequence shown here is derived from an EMBL/GenBank/DDBJ whole genome shotgun (WGS) entry which is preliminary data.</text>
</comment>
<dbReference type="AlphaFoldDB" id="A0A6D2HRT6"/>
<evidence type="ECO:0000313" key="3">
    <source>
        <dbReference type="Proteomes" id="UP000467841"/>
    </source>
</evidence>
<feature type="region of interest" description="Disordered" evidence="1">
    <location>
        <begin position="114"/>
        <end position="176"/>
    </location>
</feature>
<evidence type="ECO:0000313" key="2">
    <source>
        <dbReference type="EMBL" id="CAA7018845.1"/>
    </source>
</evidence>
<name>A0A6D2HRT6_9BRAS</name>
<sequence>MHAPSPALLRMPLFSARSGVMKQFDAPESNKRGTQNRPLTRLKIPLQSLTPLIYHLWANSAFKVRRTNPLHVPHPIQIGRHHKIPQPSAAPLPLEVLPEPPVEPLTENEPIVASVNAPPNHLDPEPEHRPHPEQPPLPNQTASKLASLATQSPHSALHSLPNPLEVHDLDPGLNGL</sequence>
<dbReference type="EMBL" id="CACVBM020000421">
    <property type="protein sequence ID" value="CAA7018845.1"/>
    <property type="molecule type" value="Genomic_DNA"/>
</dbReference>